<evidence type="ECO:0000256" key="1">
    <source>
        <dbReference type="SAM" id="MobiDB-lite"/>
    </source>
</evidence>
<feature type="region of interest" description="Disordered" evidence="1">
    <location>
        <begin position="224"/>
        <end position="259"/>
    </location>
</feature>
<dbReference type="OrthoDB" id="198652at2759"/>
<dbReference type="InParanoid" id="A0A1Y2E5Y6"/>
<dbReference type="EMBL" id="MCGR01000061">
    <property type="protein sequence ID" value="ORY66929.1"/>
    <property type="molecule type" value="Genomic_DNA"/>
</dbReference>
<comment type="caution">
    <text evidence="3">The sequence shown here is derived from an EMBL/GenBank/DDBJ whole genome shotgun (WGS) entry which is preliminary data.</text>
</comment>
<keyword evidence="4" id="KW-1185">Reference proteome</keyword>
<protein>
    <recommendedName>
        <fullName evidence="2">LYR motif-containing protein Cup1-like N-terminal domain-containing protein</fullName>
    </recommendedName>
</protein>
<dbReference type="Pfam" id="PF20263">
    <property type="entry name" value="LYRM2-like"/>
    <property type="match status" value="1"/>
</dbReference>
<dbReference type="CDD" id="cd20273">
    <property type="entry name" value="Complex1_LYR_unchar"/>
    <property type="match status" value="1"/>
</dbReference>
<feature type="region of interest" description="Disordered" evidence="1">
    <location>
        <begin position="306"/>
        <end position="326"/>
    </location>
</feature>
<dbReference type="InterPro" id="IPR046896">
    <property type="entry name" value="Cup1-like_N"/>
</dbReference>
<reference evidence="3 4" key="1">
    <citation type="submission" date="2016-07" db="EMBL/GenBank/DDBJ databases">
        <title>Pervasive Adenine N6-methylation of Active Genes in Fungi.</title>
        <authorList>
            <consortium name="DOE Joint Genome Institute"/>
            <person name="Mondo S.J."/>
            <person name="Dannebaum R.O."/>
            <person name="Kuo R.C."/>
            <person name="Labutti K."/>
            <person name="Haridas S."/>
            <person name="Kuo A."/>
            <person name="Salamov A."/>
            <person name="Ahrendt S.R."/>
            <person name="Lipzen A."/>
            <person name="Sullivan W."/>
            <person name="Andreopoulos W.B."/>
            <person name="Clum A."/>
            <person name="Lindquist E."/>
            <person name="Daum C."/>
            <person name="Ramamoorthy G.K."/>
            <person name="Gryganskyi A."/>
            <person name="Culley D."/>
            <person name="Magnuson J.K."/>
            <person name="James T.Y."/>
            <person name="O'Malley M.A."/>
            <person name="Stajich J.E."/>
            <person name="Spatafora J.W."/>
            <person name="Visel A."/>
            <person name="Grigoriev I.V."/>
        </authorList>
    </citation>
    <scope>NUCLEOTIDE SEQUENCE [LARGE SCALE GENOMIC DNA]</scope>
    <source>
        <strain evidence="3 4">62-1032</strain>
    </source>
</reference>
<dbReference type="AlphaFoldDB" id="A0A1Y2E5Y6"/>
<evidence type="ECO:0000313" key="3">
    <source>
        <dbReference type="EMBL" id="ORY66929.1"/>
    </source>
</evidence>
<evidence type="ECO:0000313" key="4">
    <source>
        <dbReference type="Proteomes" id="UP000193467"/>
    </source>
</evidence>
<feature type="domain" description="LYR motif-containing protein Cup1-like N-terminal" evidence="2">
    <location>
        <begin position="7"/>
        <end position="91"/>
    </location>
</feature>
<gene>
    <name evidence="3" type="ORF">BCR35DRAFT_334487</name>
</gene>
<organism evidence="3 4">
    <name type="scientific">Leucosporidium creatinivorum</name>
    <dbReference type="NCBI Taxonomy" id="106004"/>
    <lineage>
        <taxon>Eukaryota</taxon>
        <taxon>Fungi</taxon>
        <taxon>Dikarya</taxon>
        <taxon>Basidiomycota</taxon>
        <taxon>Pucciniomycotina</taxon>
        <taxon>Microbotryomycetes</taxon>
        <taxon>Leucosporidiales</taxon>
        <taxon>Leucosporidium</taxon>
    </lineage>
</organism>
<proteinExistence type="predicted"/>
<name>A0A1Y2E5Y6_9BASI</name>
<feature type="region of interest" description="Disordered" evidence="1">
    <location>
        <begin position="121"/>
        <end position="150"/>
    </location>
</feature>
<feature type="compositionally biased region" description="Polar residues" evidence="1">
    <location>
        <begin position="306"/>
        <end position="317"/>
    </location>
</feature>
<evidence type="ECO:0000259" key="2">
    <source>
        <dbReference type="Pfam" id="PF20263"/>
    </source>
</evidence>
<dbReference type="Proteomes" id="UP000193467">
    <property type="component" value="Unassembled WGS sequence"/>
</dbReference>
<sequence length="376" mass="42043">MLLGTRLYRALLQESNALQDSRAASYYRQKIRTDFRKDPVPESSKTALKRVSKANKLLRQLQAANDGYLHSLTRVLDTAYARRGPAKHQLLRPLSHPNGRTAPDYSFPAPLSALVTSPLAHYSRPPTRTQLANPPTLPPRADPTSEDARLLGPLIPQRINAVKRRYFNSQLGKLRAPIAIQLKRKDGQPVEDELEMLKQAGLGSFNYASSKSLLEELEAKAQVAEASRPRLPRRLQSPEERATKGSVPPQVKHEVSEDERRILSPSYKNTKWHRPKTITSRLLRRRYQNILANSPILVVEPSDVISPTDTSAPTSQPAPRPSKDPFSFSVAQSAFAKGNTRQLPLASAEDCWWDLQERELGLQGAARSNKGKSHRG</sequence>
<accession>A0A1Y2E5Y6</accession>